<comment type="caution">
    <text evidence="1">The sequence shown here is derived from an EMBL/GenBank/DDBJ whole genome shotgun (WGS) entry which is preliminary data.</text>
</comment>
<reference evidence="1" key="1">
    <citation type="journal article" date="2015" name="Nature">
        <title>Complex archaea that bridge the gap between prokaryotes and eukaryotes.</title>
        <authorList>
            <person name="Spang A."/>
            <person name="Saw J.H."/>
            <person name="Jorgensen S.L."/>
            <person name="Zaremba-Niedzwiedzka K."/>
            <person name="Martijn J."/>
            <person name="Lind A.E."/>
            <person name="van Eijk R."/>
            <person name="Schleper C."/>
            <person name="Guy L."/>
            <person name="Ettema T.J."/>
        </authorList>
    </citation>
    <scope>NUCLEOTIDE SEQUENCE</scope>
</reference>
<name>A0A0F8XBJ2_9ZZZZ</name>
<protein>
    <submittedName>
        <fullName evidence="1">Uncharacterized protein</fullName>
    </submittedName>
</protein>
<proteinExistence type="predicted"/>
<evidence type="ECO:0000313" key="1">
    <source>
        <dbReference type="EMBL" id="KKK66183.1"/>
    </source>
</evidence>
<dbReference type="EMBL" id="LAZR01060201">
    <property type="protein sequence ID" value="KKK66183.1"/>
    <property type="molecule type" value="Genomic_DNA"/>
</dbReference>
<organism evidence="1">
    <name type="scientific">marine sediment metagenome</name>
    <dbReference type="NCBI Taxonomy" id="412755"/>
    <lineage>
        <taxon>unclassified sequences</taxon>
        <taxon>metagenomes</taxon>
        <taxon>ecological metagenomes</taxon>
    </lineage>
</organism>
<sequence length="57" mass="6363">MMIEEFAKVLEAARGERYAQMFGTETPDLLNAACKVEVKYGGKYARVNVGRSGVYMI</sequence>
<gene>
    <name evidence="1" type="ORF">LCGC14_2966690</name>
</gene>
<dbReference type="AlphaFoldDB" id="A0A0F8XBJ2"/>
<accession>A0A0F8XBJ2</accession>
<feature type="non-terminal residue" evidence="1">
    <location>
        <position position="57"/>
    </location>
</feature>